<dbReference type="WBParaSite" id="DME_0001044901-mRNA-1">
    <property type="protein sequence ID" value="DME_0001044901-mRNA-1"/>
    <property type="gene ID" value="DME_0001044901"/>
</dbReference>
<dbReference type="EMBL" id="UYYG01000213">
    <property type="protein sequence ID" value="VDN53932.1"/>
    <property type="molecule type" value="Genomic_DNA"/>
</dbReference>
<reference evidence="3 5" key="2">
    <citation type="submission" date="2018-11" db="EMBL/GenBank/DDBJ databases">
        <authorList>
            <consortium name="Pathogen Informatics"/>
        </authorList>
    </citation>
    <scope>NUCLEOTIDE SEQUENCE [LARGE SCALE GENOMIC DNA]</scope>
</reference>
<dbReference type="Gene3D" id="3.30.830.10">
    <property type="entry name" value="Metalloenzyme, LuxS/M16 peptidase-like"/>
    <property type="match status" value="1"/>
</dbReference>
<dbReference type="AlphaFoldDB" id="A0A0N4UQY5"/>
<dbReference type="GO" id="GO:0006627">
    <property type="term" value="P:protein processing involved in protein targeting to mitochondrion"/>
    <property type="evidence" value="ECO:0007669"/>
    <property type="project" value="TreeGrafter"/>
</dbReference>
<reference evidence="6" key="1">
    <citation type="submission" date="2017-02" db="UniProtKB">
        <authorList>
            <consortium name="WormBaseParasite"/>
        </authorList>
    </citation>
    <scope>IDENTIFICATION</scope>
</reference>
<evidence type="ECO:0000313" key="5">
    <source>
        <dbReference type="Proteomes" id="UP000274756"/>
    </source>
</evidence>
<dbReference type="InterPro" id="IPR050361">
    <property type="entry name" value="MPP/UQCRC_Complex"/>
</dbReference>
<dbReference type="PANTHER" id="PTHR11851:SF49">
    <property type="entry name" value="MITOCHONDRIAL-PROCESSING PEPTIDASE SUBUNIT ALPHA"/>
    <property type="match status" value="1"/>
</dbReference>
<dbReference type="OrthoDB" id="277191at2759"/>
<evidence type="ECO:0000313" key="3">
    <source>
        <dbReference type="EMBL" id="VDN53932.1"/>
    </source>
</evidence>
<evidence type="ECO:0000259" key="2">
    <source>
        <dbReference type="Pfam" id="PF00675"/>
    </source>
</evidence>
<name>A0A0N4UQY5_DRAME</name>
<dbReference type="PANTHER" id="PTHR11851">
    <property type="entry name" value="METALLOPROTEASE"/>
    <property type="match status" value="1"/>
</dbReference>
<evidence type="ECO:0000313" key="4">
    <source>
        <dbReference type="Proteomes" id="UP000038040"/>
    </source>
</evidence>
<comment type="similarity">
    <text evidence="1">Belongs to the peptidase M16 family.</text>
</comment>
<feature type="domain" description="Peptidase M16 N-terminal" evidence="2">
    <location>
        <begin position="136"/>
        <end position="269"/>
    </location>
</feature>
<protein>
    <submittedName>
        <fullName evidence="6">Peptidase_M16 domain-containing protein</fullName>
    </submittedName>
</protein>
<dbReference type="InterPro" id="IPR011249">
    <property type="entry name" value="Metalloenz_LuxS/M16"/>
</dbReference>
<dbReference type="SUPFAM" id="SSF63411">
    <property type="entry name" value="LuxS/MPP-like metallohydrolase"/>
    <property type="match status" value="1"/>
</dbReference>
<dbReference type="Proteomes" id="UP000274756">
    <property type="component" value="Unassembled WGS sequence"/>
</dbReference>
<evidence type="ECO:0000313" key="6">
    <source>
        <dbReference type="WBParaSite" id="DME_0001044901-mRNA-1"/>
    </source>
</evidence>
<dbReference type="Proteomes" id="UP000038040">
    <property type="component" value="Unplaced"/>
</dbReference>
<organism evidence="4 6">
    <name type="scientific">Dracunculus medinensis</name>
    <name type="common">Guinea worm</name>
    <dbReference type="NCBI Taxonomy" id="318479"/>
    <lineage>
        <taxon>Eukaryota</taxon>
        <taxon>Metazoa</taxon>
        <taxon>Ecdysozoa</taxon>
        <taxon>Nematoda</taxon>
        <taxon>Chromadorea</taxon>
        <taxon>Rhabditida</taxon>
        <taxon>Spirurina</taxon>
        <taxon>Dracunculoidea</taxon>
        <taxon>Dracunculidae</taxon>
        <taxon>Dracunculus</taxon>
    </lineage>
</organism>
<accession>A0A0N4UQY5</accession>
<dbReference type="InterPro" id="IPR011765">
    <property type="entry name" value="Pept_M16_N"/>
</dbReference>
<gene>
    <name evidence="3" type="ORF">DME_LOCUS3905</name>
</gene>
<dbReference type="Pfam" id="PF00675">
    <property type="entry name" value="Peptidase_M16"/>
    <property type="match status" value="1"/>
</dbReference>
<evidence type="ECO:0000256" key="1">
    <source>
        <dbReference type="ARBA" id="ARBA00007261"/>
    </source>
</evidence>
<sequence>MFYEVEVPCEQIRLIMVGDQTKVQRKVSVNSSTDLCFIRISDYHIMRNRNIYQATTIDYGLKVLARRRLYLSSNRESSRNLVSASLNSKEKNHELDINDLPLTVPLPGLSKVSYAVNHDIQPFDTKLTLLKTGLKVASEPHFGQYCTIGVAINAGSRYAGRFPVGVPHFVEKLAFSKTSSFSTKEEMFSLLERRGALIDCQSTKDTFIFASSCHINGVKDILTIISDAIMRPVITAESLKDARMIINYENEDMNSKPDCEPLLNDWIHMGVNNFGDPSVFFFSQHSGSD</sequence>
<dbReference type="GO" id="GO:0005739">
    <property type="term" value="C:mitochondrion"/>
    <property type="evidence" value="ECO:0007669"/>
    <property type="project" value="TreeGrafter"/>
</dbReference>
<dbReference type="STRING" id="318479.A0A0N4UQY5"/>
<dbReference type="GO" id="GO:0046872">
    <property type="term" value="F:metal ion binding"/>
    <property type="evidence" value="ECO:0007669"/>
    <property type="project" value="InterPro"/>
</dbReference>
<keyword evidence="5" id="KW-1185">Reference proteome</keyword>
<proteinExistence type="inferred from homology"/>